<evidence type="ECO:0000256" key="1">
    <source>
        <dbReference type="SAM" id="MobiDB-lite"/>
    </source>
</evidence>
<keyword evidence="2" id="KW-1133">Transmembrane helix</keyword>
<sequence>MKQHDIFIPNDSIERINRVYGFICSALECKKIWYSILGILLFIHILPIWIYPFFPSQDGPSHVYNAKILLQFFDHSNYQLRHFFDVHFSLLPNVTAQWLLPVFMIITEPITAQKILLTLMIILLPLSHIYLTKYYDTDTNVFSLSAFIFSYHNFFHMGFFAYTLAIPLCFFTVGYWLRIRSQIGHREICIFFTLTYLTFLTHFAPFAAMMVILAVIYFCDLAAYLYRKIRTPNKNTDNSGGIRSLKDLIFQAFLFMPVFFLGIYHVTYSPPGNEEYRGTDFLLTYLWEDLTLVTYTDAHKPIVRVVWIIIILAVLSNIIVRIIREKAVSQRDVMLIGFGCLLYLYFSQPWTALGSSWINERILLVLMLILFVWYEPFPKLLQIFFGSALFLTVLWQLYTFSYEYSLLQPKLKELTQVTDMVEPHSTLSYETKGSYFESLKAHTKNVSPLHHMICYYGLKKDVVNLSNYEAYWHHFYVNWRHHPDRREADYLLQSDHGHDEHDKSYEIIYQTENVKLLRKKQKFSQPCILQEFPDGRKKLVLKISNRSKKISDGVFEVKYDRRFETGNLGWINACFDHKSLKKNPAHNVFTHYVSSEHDAAFRVMLPNGTYEVVCYFGKDKTGKQQINLIANDQQVVENIVIDSSQNFKKISYPIKITNGKLDQVFYTRWKKSNQLDHLPYWTLSGITITSTDNQNSQELSLTSQISSDTKSDRPDLQDDPELSLPQKFFLDAKSDWSDTGIRVTKGEHLNFECGGNWAAASEDVKETWPDTGPEGHGDHPAEKAFSHLDSQKEMPGIPFGTLLGKVGNMVFRIGDREKVTMPESGRLFLVINDCPPYRYDNRGGLSITFRRHR</sequence>
<feature type="transmembrane region" description="Helical" evidence="2">
    <location>
        <begin position="332"/>
        <end position="350"/>
    </location>
</feature>
<feature type="transmembrane region" description="Helical" evidence="2">
    <location>
        <begin position="86"/>
        <end position="106"/>
    </location>
</feature>
<feature type="transmembrane region" description="Helical" evidence="2">
    <location>
        <begin position="155"/>
        <end position="176"/>
    </location>
</feature>
<dbReference type="SUPFAM" id="SSF49785">
    <property type="entry name" value="Galactose-binding domain-like"/>
    <property type="match status" value="1"/>
</dbReference>
<feature type="transmembrane region" description="Helical" evidence="2">
    <location>
        <begin position="248"/>
        <end position="267"/>
    </location>
</feature>
<proteinExistence type="predicted"/>
<feature type="region of interest" description="Disordered" evidence="1">
    <location>
        <begin position="693"/>
        <end position="721"/>
    </location>
</feature>
<reference evidence="3" key="1">
    <citation type="journal article" date="2021" name="Microb. Physiol.">
        <title>Proteogenomic Insights into the Physiology of Marine, Sulfate-Reducing, Filamentous Desulfonema limicola and Desulfonema magnum.</title>
        <authorList>
            <person name="Schnaars V."/>
            <person name="Wohlbrand L."/>
            <person name="Scheve S."/>
            <person name="Hinrichs C."/>
            <person name="Reinhardt R."/>
            <person name="Rabus R."/>
        </authorList>
    </citation>
    <scope>NUCLEOTIDE SEQUENCE</scope>
    <source>
        <strain evidence="3">4be13</strain>
    </source>
</reference>
<protein>
    <submittedName>
        <fullName evidence="3">Galactose-binding-like domain-containing protein</fullName>
    </submittedName>
</protein>
<evidence type="ECO:0000313" key="4">
    <source>
        <dbReference type="Proteomes" id="UP000663722"/>
    </source>
</evidence>
<evidence type="ECO:0000313" key="3">
    <source>
        <dbReference type="EMBL" id="QTA91545.1"/>
    </source>
</evidence>
<dbReference type="InterPro" id="IPR008979">
    <property type="entry name" value="Galactose-bd-like_sf"/>
</dbReference>
<feature type="compositionally biased region" description="Polar residues" evidence="1">
    <location>
        <begin position="693"/>
        <end position="708"/>
    </location>
</feature>
<feature type="transmembrane region" description="Helical" evidence="2">
    <location>
        <begin position="356"/>
        <end position="373"/>
    </location>
</feature>
<feature type="transmembrane region" description="Helical" evidence="2">
    <location>
        <begin position="380"/>
        <end position="398"/>
    </location>
</feature>
<dbReference type="KEGG" id="dmm:dnm_076140"/>
<dbReference type="AlphaFoldDB" id="A0A975GS07"/>
<name>A0A975GS07_9BACT</name>
<accession>A0A975GS07</accession>
<feature type="transmembrane region" description="Helical" evidence="2">
    <location>
        <begin position="302"/>
        <end position="320"/>
    </location>
</feature>
<keyword evidence="4" id="KW-1185">Reference proteome</keyword>
<keyword evidence="2" id="KW-0812">Transmembrane</keyword>
<dbReference type="Gene3D" id="2.60.120.430">
    <property type="entry name" value="Galactose-binding lectin"/>
    <property type="match status" value="2"/>
</dbReference>
<feature type="transmembrane region" description="Helical" evidence="2">
    <location>
        <begin position="32"/>
        <end position="54"/>
    </location>
</feature>
<feature type="transmembrane region" description="Helical" evidence="2">
    <location>
        <begin position="188"/>
        <end position="204"/>
    </location>
</feature>
<organism evidence="3 4">
    <name type="scientific">Desulfonema magnum</name>
    <dbReference type="NCBI Taxonomy" id="45655"/>
    <lineage>
        <taxon>Bacteria</taxon>
        <taxon>Pseudomonadati</taxon>
        <taxon>Thermodesulfobacteriota</taxon>
        <taxon>Desulfobacteria</taxon>
        <taxon>Desulfobacterales</taxon>
        <taxon>Desulfococcaceae</taxon>
        <taxon>Desulfonema</taxon>
    </lineage>
</organism>
<dbReference type="RefSeq" id="WP_207679280.1">
    <property type="nucleotide sequence ID" value="NZ_CP061800.1"/>
</dbReference>
<dbReference type="EMBL" id="CP061800">
    <property type="protein sequence ID" value="QTA91545.1"/>
    <property type="molecule type" value="Genomic_DNA"/>
</dbReference>
<dbReference type="Proteomes" id="UP000663722">
    <property type="component" value="Chromosome"/>
</dbReference>
<evidence type="ECO:0000256" key="2">
    <source>
        <dbReference type="SAM" id="Phobius"/>
    </source>
</evidence>
<gene>
    <name evidence="3" type="ORF">dnm_076140</name>
</gene>
<feature type="transmembrane region" description="Helical" evidence="2">
    <location>
        <begin position="115"/>
        <end position="135"/>
    </location>
</feature>
<keyword evidence="2" id="KW-0472">Membrane</keyword>
<feature type="transmembrane region" description="Helical" evidence="2">
    <location>
        <begin position="210"/>
        <end position="227"/>
    </location>
</feature>